<dbReference type="InterPro" id="IPR025412">
    <property type="entry name" value="DUF4304"/>
</dbReference>
<dbReference type="RefSeq" id="WP_136962744.1">
    <property type="nucleotide sequence ID" value="NZ_CP039690.1"/>
</dbReference>
<dbReference type="KEGG" id="pstg:E8M01_25655"/>
<dbReference type="Pfam" id="PF14137">
    <property type="entry name" value="DUF4304"/>
    <property type="match status" value="1"/>
</dbReference>
<evidence type="ECO:0008006" key="3">
    <source>
        <dbReference type="Google" id="ProtNLM"/>
    </source>
</evidence>
<dbReference type="OrthoDB" id="8419961at2"/>
<dbReference type="AlphaFoldDB" id="A0A4D7B938"/>
<dbReference type="Proteomes" id="UP000298781">
    <property type="component" value="Chromosome"/>
</dbReference>
<dbReference type="EMBL" id="CP039690">
    <property type="protein sequence ID" value="QCI67313.1"/>
    <property type="molecule type" value="Genomic_DNA"/>
</dbReference>
<keyword evidence="2" id="KW-1185">Reference proteome</keyword>
<accession>A0A4D7B938</accession>
<proteinExistence type="predicted"/>
<gene>
    <name evidence="1" type="ORF">E8M01_25655</name>
</gene>
<protein>
    <recommendedName>
        <fullName evidence="3">DUF4304 domain-containing protein</fullName>
    </recommendedName>
</protein>
<organism evidence="1 2">
    <name type="scientific">Phreatobacter stygius</name>
    <dbReference type="NCBI Taxonomy" id="1940610"/>
    <lineage>
        <taxon>Bacteria</taxon>
        <taxon>Pseudomonadati</taxon>
        <taxon>Pseudomonadota</taxon>
        <taxon>Alphaproteobacteria</taxon>
        <taxon>Hyphomicrobiales</taxon>
        <taxon>Phreatobacteraceae</taxon>
        <taxon>Phreatobacter</taxon>
    </lineage>
</organism>
<name>A0A4D7B938_9HYPH</name>
<evidence type="ECO:0000313" key="2">
    <source>
        <dbReference type="Proteomes" id="UP000298781"/>
    </source>
</evidence>
<reference evidence="1 2" key="1">
    <citation type="submission" date="2019-04" db="EMBL/GenBank/DDBJ databases">
        <title>Phreatobacter aquaticus sp. nov.</title>
        <authorList>
            <person name="Choi A."/>
        </authorList>
    </citation>
    <scope>NUCLEOTIDE SEQUENCE [LARGE SCALE GENOMIC DNA]</scope>
    <source>
        <strain evidence="1 2">KCTC 52518</strain>
    </source>
</reference>
<sequence length="224" mass="24976">MPKSPFAKRLDAVQAELAPLFRLHGFARHGRTFNRQTEDRLIQVVSLQMGQPAIGTLALLPAELAHLGRDLSGRFTVNLGVHLGEIWDCNNPRPAGHNLQDHHCQIRARLGELCRMPDAWWPLDQPSSPLAFDIGRRLVAIGLPFLDRFRCRDDIIRDWVAFNADERLLSSRARVDVAVLLATRGDAAGAVRLLGEQVRATPLKLHADYVRALARKLGLGELPT</sequence>
<evidence type="ECO:0000313" key="1">
    <source>
        <dbReference type="EMBL" id="QCI67313.1"/>
    </source>
</evidence>